<name>A4BRT0_9GAMM</name>
<dbReference type="eggNOG" id="COG4122">
    <property type="taxonomic scope" value="Bacteria"/>
</dbReference>
<dbReference type="OrthoDB" id="9799872at2"/>
<evidence type="ECO:0000313" key="2">
    <source>
        <dbReference type="Proteomes" id="UP000003374"/>
    </source>
</evidence>
<evidence type="ECO:0008006" key="3">
    <source>
        <dbReference type="Google" id="ProtNLM"/>
    </source>
</evidence>
<dbReference type="Pfam" id="PF13578">
    <property type="entry name" value="Methyltransf_24"/>
    <property type="match status" value="1"/>
</dbReference>
<accession>A4BRT0</accession>
<gene>
    <name evidence="1" type="ORF">NB231_02753</name>
</gene>
<keyword evidence="2" id="KW-1185">Reference proteome</keyword>
<dbReference type="InterPro" id="IPR029063">
    <property type="entry name" value="SAM-dependent_MTases_sf"/>
</dbReference>
<reference evidence="1 2" key="1">
    <citation type="submission" date="2006-02" db="EMBL/GenBank/DDBJ databases">
        <authorList>
            <person name="Waterbury J."/>
            <person name="Ferriera S."/>
            <person name="Johnson J."/>
            <person name="Kravitz S."/>
            <person name="Halpern A."/>
            <person name="Remington K."/>
            <person name="Beeson K."/>
            <person name="Tran B."/>
            <person name="Rogers Y.-H."/>
            <person name="Friedman R."/>
            <person name="Venter J.C."/>
        </authorList>
    </citation>
    <scope>NUCLEOTIDE SEQUENCE [LARGE SCALE GENOMIC DNA]</scope>
    <source>
        <strain evidence="1 2">Nb-231</strain>
    </source>
</reference>
<dbReference type="SUPFAM" id="SSF53335">
    <property type="entry name" value="S-adenosyl-L-methionine-dependent methyltransferases"/>
    <property type="match status" value="1"/>
</dbReference>
<protein>
    <recommendedName>
        <fullName evidence="3">Methyltransferase</fullName>
    </recommendedName>
</protein>
<evidence type="ECO:0000313" key="1">
    <source>
        <dbReference type="EMBL" id="EAR21651.1"/>
    </source>
</evidence>
<comment type="caution">
    <text evidence="1">The sequence shown here is derived from an EMBL/GenBank/DDBJ whole genome shotgun (WGS) entry which is preliminary data.</text>
</comment>
<proteinExistence type="predicted"/>
<dbReference type="Proteomes" id="UP000003374">
    <property type="component" value="Unassembled WGS sequence"/>
</dbReference>
<dbReference type="EMBL" id="AAOF01000007">
    <property type="protein sequence ID" value="EAR21651.1"/>
    <property type="molecule type" value="Genomic_DNA"/>
</dbReference>
<dbReference type="Gene3D" id="3.40.50.150">
    <property type="entry name" value="Vaccinia Virus protein VP39"/>
    <property type="match status" value="1"/>
</dbReference>
<dbReference type="PANTHER" id="PTHR40036:SF1">
    <property type="entry name" value="MACROCIN O-METHYLTRANSFERASE"/>
    <property type="match status" value="1"/>
</dbReference>
<organism evidence="1 2">
    <name type="scientific">Nitrococcus mobilis Nb-231</name>
    <dbReference type="NCBI Taxonomy" id="314278"/>
    <lineage>
        <taxon>Bacteria</taxon>
        <taxon>Pseudomonadati</taxon>
        <taxon>Pseudomonadota</taxon>
        <taxon>Gammaproteobacteria</taxon>
        <taxon>Chromatiales</taxon>
        <taxon>Ectothiorhodospiraceae</taxon>
        <taxon>Nitrococcus</taxon>
    </lineage>
</organism>
<dbReference type="AlphaFoldDB" id="A4BRT0"/>
<dbReference type="HOGENOM" id="CLU_873854_0_0_6"/>
<dbReference type="InterPro" id="IPR008884">
    <property type="entry name" value="TylF_MeTrfase"/>
</dbReference>
<sequence>MNSGFSLRSGHDQMICGPVPFLYTQVWFQSSLADLMVLNWMGMSLLSRNSMKHLVSRFIAFITREVIREIHRLNGDREKPRMKIDMNALVNDLCSPQANASLQRFFAGNHRFIAMLSERNRRAAANTYDFIDEAMPHALFELNQMAVIASRSEDIMRLDGHILDLGVYKGSSTRNLAKIFPSRTIHGFDSFEGLPVDWSHALKGTFGDMKGIIPDMPANVKLYKGWFDETLPLWLAANRDKPISLLRVDCDIYSSTRTILTVFEPVIRPGTWIVFDELIGYRGFRDHELRAFKEFIERTGFKPNFVSYGLTYAMLYLE</sequence>
<dbReference type="PANTHER" id="PTHR40036">
    <property type="entry name" value="MACROCIN O-METHYLTRANSFERASE"/>
    <property type="match status" value="1"/>
</dbReference>
<dbReference type="STRING" id="314278.NB231_02753"/>